<feature type="transmembrane region" description="Helical" evidence="1">
    <location>
        <begin position="192"/>
        <end position="213"/>
    </location>
</feature>
<sequence length="575" mass="66590">MKKIAYIIIFLFLSISIYSFFHMNKSKDIQAINGVMFLNEYNFEESGNINLDGQWEIYDNELLTPNQLEYRTPSQYLTIPGNLKTQLSENHKGYMTLRLKISAQEDIVYGLRTKGVLSASKVWVNGVLQEQVGKVGTSYEDEKAIYLPIYSYFTSKDGQIEIVIQTSNYREIFPEVKSMEFGLKDSIINESIFDLGIDFIIIGGLLVIELLFLSLYKRMKNNKSYLLFSILCLFIQLRCLFLNERIIVHFFPNMPFELLSKTAALTYYLWIPIYVFFIKEVFGDIPRRTIITSLIFSVTFASICLVTNNTFYDKLSYYGELVVIIIVIDILIFLIKKVRKCEENSSISLIAFTCLIVTAANDILLNNGFSHINRYVFQIGMFIFVLLETYSITINYNNQINKVKMLKEENEIIYERSIRDSLTNLYNRQYIESILDNIIDMYNSEGIVFTLMMLDIDYFKKINDTYGHLCGDKVLLSISNVLMKTLRNTDYIGRYGGEEFIVMFPSTGIDEAIKIAENIRVNIEELSVDGGIKVTISGGLYENKENRKYTCIQNADELLYLAKERGRNRIEVSRN</sequence>
<keyword evidence="1" id="KW-0812">Transmembrane</keyword>
<dbReference type="InterPro" id="IPR000160">
    <property type="entry name" value="GGDEF_dom"/>
</dbReference>
<evidence type="ECO:0000313" key="3">
    <source>
        <dbReference type="EMBL" id="BCZ45841.1"/>
    </source>
</evidence>
<dbReference type="PROSITE" id="PS50887">
    <property type="entry name" value="GGDEF"/>
    <property type="match status" value="1"/>
</dbReference>
<feature type="transmembrane region" description="Helical" evidence="1">
    <location>
        <begin position="317"/>
        <end position="335"/>
    </location>
</feature>
<protein>
    <submittedName>
        <fullName evidence="3">Diguanylate cyclase</fullName>
    </submittedName>
</protein>
<dbReference type="InterPro" id="IPR011623">
    <property type="entry name" value="7TMR_DISM_rcpt_extracell_dom1"/>
</dbReference>
<dbReference type="InterPro" id="IPR008979">
    <property type="entry name" value="Galactose-bd-like_sf"/>
</dbReference>
<dbReference type="NCBIfam" id="TIGR00254">
    <property type="entry name" value="GGDEF"/>
    <property type="match status" value="1"/>
</dbReference>
<dbReference type="SUPFAM" id="SSF49785">
    <property type="entry name" value="Galactose-binding domain-like"/>
    <property type="match status" value="1"/>
</dbReference>
<dbReference type="Pfam" id="PF07695">
    <property type="entry name" value="7TMR-DISM_7TM"/>
    <property type="match status" value="1"/>
</dbReference>
<dbReference type="Gene3D" id="3.30.70.270">
    <property type="match status" value="1"/>
</dbReference>
<feature type="transmembrane region" description="Helical" evidence="1">
    <location>
        <begin position="347"/>
        <end position="369"/>
    </location>
</feature>
<feature type="transmembrane region" description="Helical" evidence="1">
    <location>
        <begin position="290"/>
        <end position="311"/>
    </location>
</feature>
<dbReference type="SMART" id="SM00267">
    <property type="entry name" value="GGDEF"/>
    <property type="match status" value="1"/>
</dbReference>
<feature type="transmembrane region" description="Helical" evidence="1">
    <location>
        <begin position="258"/>
        <end position="278"/>
    </location>
</feature>
<dbReference type="RefSeq" id="WP_224037387.1">
    <property type="nucleotide sequence ID" value="NZ_AP024849.1"/>
</dbReference>
<evidence type="ECO:0000259" key="2">
    <source>
        <dbReference type="PROSITE" id="PS50887"/>
    </source>
</evidence>
<keyword evidence="1" id="KW-1133">Transmembrane helix</keyword>
<dbReference type="InterPro" id="IPR029787">
    <property type="entry name" value="Nucleotide_cyclase"/>
</dbReference>
<evidence type="ECO:0000313" key="4">
    <source>
        <dbReference type="Proteomes" id="UP000824633"/>
    </source>
</evidence>
<dbReference type="SUPFAM" id="SSF55073">
    <property type="entry name" value="Nucleotide cyclase"/>
    <property type="match status" value="1"/>
</dbReference>
<proteinExistence type="predicted"/>
<accession>A0ABM7T4I8</accession>
<feature type="transmembrane region" description="Helical" evidence="1">
    <location>
        <begin position="225"/>
        <end position="243"/>
    </location>
</feature>
<dbReference type="PANTHER" id="PTHR45138:SF9">
    <property type="entry name" value="DIGUANYLATE CYCLASE DGCM-RELATED"/>
    <property type="match status" value="1"/>
</dbReference>
<dbReference type="InterPro" id="IPR043128">
    <property type="entry name" value="Rev_trsase/Diguanyl_cyclase"/>
</dbReference>
<feature type="transmembrane region" description="Helical" evidence="1">
    <location>
        <begin position="375"/>
        <end position="396"/>
    </location>
</feature>
<evidence type="ECO:0000256" key="1">
    <source>
        <dbReference type="SAM" id="Phobius"/>
    </source>
</evidence>
<dbReference type="EMBL" id="AP024849">
    <property type="protein sequence ID" value="BCZ45841.1"/>
    <property type="molecule type" value="Genomic_DNA"/>
</dbReference>
<dbReference type="Proteomes" id="UP000824633">
    <property type="component" value="Chromosome"/>
</dbReference>
<gene>
    <name evidence="3" type="ORF">psyc5s11_19080</name>
</gene>
<feature type="domain" description="GGDEF" evidence="2">
    <location>
        <begin position="447"/>
        <end position="575"/>
    </location>
</feature>
<dbReference type="Pfam" id="PF00990">
    <property type="entry name" value="GGDEF"/>
    <property type="match status" value="1"/>
</dbReference>
<keyword evidence="4" id="KW-1185">Reference proteome</keyword>
<organism evidence="3 4">
    <name type="scientific">Clostridium gelidum</name>
    <dbReference type="NCBI Taxonomy" id="704125"/>
    <lineage>
        <taxon>Bacteria</taxon>
        <taxon>Bacillati</taxon>
        <taxon>Bacillota</taxon>
        <taxon>Clostridia</taxon>
        <taxon>Eubacteriales</taxon>
        <taxon>Clostridiaceae</taxon>
        <taxon>Clostridium</taxon>
    </lineage>
</organism>
<dbReference type="InterPro" id="IPR050469">
    <property type="entry name" value="Diguanylate_Cyclase"/>
</dbReference>
<dbReference type="PANTHER" id="PTHR45138">
    <property type="entry name" value="REGULATORY COMPONENTS OF SENSORY TRANSDUCTION SYSTEM"/>
    <property type="match status" value="1"/>
</dbReference>
<name>A0ABM7T4I8_9CLOT</name>
<dbReference type="CDD" id="cd01949">
    <property type="entry name" value="GGDEF"/>
    <property type="match status" value="1"/>
</dbReference>
<keyword evidence="1" id="KW-0472">Membrane</keyword>
<reference evidence="4" key="1">
    <citation type="submission" date="2021-07" db="EMBL/GenBank/DDBJ databases">
        <title>Complete genome sequencing of a Clostridium isolate.</title>
        <authorList>
            <person name="Ueki A."/>
            <person name="Tonouchi A."/>
        </authorList>
    </citation>
    <scope>NUCLEOTIDE SEQUENCE [LARGE SCALE GENOMIC DNA]</scope>
    <source>
        <strain evidence="4">C5S11</strain>
    </source>
</reference>